<dbReference type="InterPro" id="IPR000483">
    <property type="entry name" value="Cys-rich_flank_reg_C"/>
</dbReference>
<dbReference type="PANTHER" id="PTHR45842">
    <property type="entry name" value="SYNAPTIC ADHESION-LIKE MOLECULE SALM"/>
    <property type="match status" value="1"/>
</dbReference>
<dbReference type="InterPro" id="IPR007110">
    <property type="entry name" value="Ig-like_dom"/>
</dbReference>
<feature type="domain" description="Ig-like" evidence="9">
    <location>
        <begin position="269"/>
        <end position="350"/>
    </location>
</feature>
<evidence type="ECO:0000259" key="9">
    <source>
        <dbReference type="PROSITE" id="PS50835"/>
    </source>
</evidence>
<dbReference type="InterPro" id="IPR013783">
    <property type="entry name" value="Ig-like_fold"/>
</dbReference>
<evidence type="ECO:0000256" key="1">
    <source>
        <dbReference type="ARBA" id="ARBA00022614"/>
    </source>
</evidence>
<dbReference type="Gene3D" id="2.60.40.10">
    <property type="entry name" value="Immunoglobulins"/>
    <property type="match status" value="1"/>
</dbReference>
<dbReference type="AlphaFoldDB" id="A0AA88XZZ5"/>
<comment type="caution">
    <text evidence="10">The sequence shown here is derived from an EMBL/GenBank/DDBJ whole genome shotgun (WGS) entry which is preliminary data.</text>
</comment>
<dbReference type="Pfam" id="PF13855">
    <property type="entry name" value="LRR_8"/>
    <property type="match status" value="1"/>
</dbReference>
<keyword evidence="7" id="KW-0472">Membrane</keyword>
<dbReference type="InterPro" id="IPR032675">
    <property type="entry name" value="LRR_dom_sf"/>
</dbReference>
<dbReference type="Pfam" id="PF13927">
    <property type="entry name" value="Ig_3"/>
    <property type="match status" value="1"/>
</dbReference>
<keyword evidence="2 8" id="KW-0732">Signal</keyword>
<accession>A0AA88XZZ5</accession>
<feature type="signal peptide" evidence="8">
    <location>
        <begin position="1"/>
        <end position="29"/>
    </location>
</feature>
<evidence type="ECO:0000256" key="8">
    <source>
        <dbReference type="SAM" id="SignalP"/>
    </source>
</evidence>
<dbReference type="InterPro" id="IPR001611">
    <property type="entry name" value="Leu-rich_rpt"/>
</dbReference>
<feature type="transmembrane region" description="Helical" evidence="7">
    <location>
        <begin position="449"/>
        <end position="472"/>
    </location>
</feature>
<proteinExistence type="predicted"/>
<dbReference type="Gene3D" id="3.80.10.10">
    <property type="entry name" value="Ribonuclease Inhibitor"/>
    <property type="match status" value="2"/>
</dbReference>
<keyword evidence="11" id="KW-1185">Reference proteome</keyword>
<evidence type="ECO:0000256" key="2">
    <source>
        <dbReference type="ARBA" id="ARBA00022729"/>
    </source>
</evidence>
<name>A0AA88XZZ5_PINIB</name>
<feature type="compositionally biased region" description="Basic and acidic residues" evidence="6">
    <location>
        <begin position="399"/>
        <end position="410"/>
    </location>
</feature>
<keyword evidence="7" id="KW-0812">Transmembrane</keyword>
<evidence type="ECO:0000313" key="11">
    <source>
        <dbReference type="Proteomes" id="UP001186944"/>
    </source>
</evidence>
<keyword evidence="5" id="KW-0175">Coiled coil</keyword>
<gene>
    <name evidence="10" type="ORF">FSP39_010337</name>
</gene>
<dbReference type="EMBL" id="VSWD01000008">
    <property type="protein sequence ID" value="KAK3095098.1"/>
    <property type="molecule type" value="Genomic_DNA"/>
</dbReference>
<dbReference type="SUPFAM" id="SSF48726">
    <property type="entry name" value="Immunoglobulin"/>
    <property type="match status" value="1"/>
</dbReference>
<sequence>MCNVFKFTNNWSAFIFLILFEIFIQGIDAVCPATCFCPSGTQNVYCSRKFLPFIPDGIPTDTIQLNLNDNNFLNPVLVRSNFSLYTRVEHLYISGCGIEYITIDTFADLPKLKWLDVSKNRLKIIDEFTFRGLTLQHLFLNDNPGLQLTTNAFAALRTIGLYIHNCAISNISLDVFRPLNGTLKSLWLDGNKLETFGIEWLYLFRALSHIRLGDNPLHCNCEVKWLFEFYKQHKGVFSGVEAPACRSPSKVRGKMFSTLIEDDFSCQLPVFRNVDLIFEEARGKLTCQASGDPVPVIYWIRPNNSSEIYLPQNTMNKDNQGVMYITNPHSISNVKYTCIAGNAAGNVTLSLNVVWPPVYSRDVGIPDVPEEKKKVTKPPVQVEKKEKVKSFEFNASTKPTEKTKEIKENEEKDEESDVIIQAAGNGNAEMSVEKKLQKSSVSGFTLVDIIGAVVGTFLLTLLACVVIFHLFCRHQERLMYRQQNSINEKQSNQLAEKEKEHVKMLQNNHRDGMI</sequence>
<keyword evidence="3" id="KW-0677">Repeat</keyword>
<dbReference type="SMART" id="SM00082">
    <property type="entry name" value="LRRCT"/>
    <property type="match status" value="1"/>
</dbReference>
<evidence type="ECO:0000256" key="7">
    <source>
        <dbReference type="SAM" id="Phobius"/>
    </source>
</evidence>
<evidence type="ECO:0000256" key="5">
    <source>
        <dbReference type="SAM" id="Coils"/>
    </source>
</evidence>
<dbReference type="SMART" id="SM00013">
    <property type="entry name" value="LRRNT"/>
    <property type="match status" value="1"/>
</dbReference>
<evidence type="ECO:0000256" key="3">
    <source>
        <dbReference type="ARBA" id="ARBA00022737"/>
    </source>
</evidence>
<dbReference type="PROSITE" id="PS50835">
    <property type="entry name" value="IG_LIKE"/>
    <property type="match status" value="1"/>
</dbReference>
<dbReference type="Proteomes" id="UP001186944">
    <property type="component" value="Unassembled WGS sequence"/>
</dbReference>
<feature type="chain" id="PRO_5041724275" description="Ig-like domain-containing protein" evidence="8">
    <location>
        <begin position="30"/>
        <end position="514"/>
    </location>
</feature>
<evidence type="ECO:0000256" key="6">
    <source>
        <dbReference type="SAM" id="MobiDB-lite"/>
    </source>
</evidence>
<feature type="region of interest" description="Disordered" evidence="6">
    <location>
        <begin position="397"/>
        <end position="416"/>
    </location>
</feature>
<evidence type="ECO:0000256" key="4">
    <source>
        <dbReference type="ARBA" id="ARBA00023157"/>
    </source>
</evidence>
<dbReference type="InterPro" id="IPR036179">
    <property type="entry name" value="Ig-like_dom_sf"/>
</dbReference>
<reference evidence="10" key="1">
    <citation type="submission" date="2019-08" db="EMBL/GenBank/DDBJ databases">
        <title>The improved chromosome-level genome for the pearl oyster Pinctada fucata martensii using PacBio sequencing and Hi-C.</title>
        <authorList>
            <person name="Zheng Z."/>
        </authorList>
    </citation>
    <scope>NUCLEOTIDE SEQUENCE</scope>
    <source>
        <strain evidence="10">ZZ-2019</strain>
        <tissue evidence="10">Adductor muscle</tissue>
    </source>
</reference>
<dbReference type="SUPFAM" id="SSF52058">
    <property type="entry name" value="L domain-like"/>
    <property type="match status" value="1"/>
</dbReference>
<dbReference type="InterPro" id="IPR050467">
    <property type="entry name" value="LRFN"/>
</dbReference>
<dbReference type="InterPro" id="IPR000372">
    <property type="entry name" value="LRRNT"/>
</dbReference>
<keyword evidence="1" id="KW-0433">Leucine-rich repeat</keyword>
<feature type="coiled-coil region" evidence="5">
    <location>
        <begin position="480"/>
        <end position="507"/>
    </location>
</feature>
<organism evidence="10 11">
    <name type="scientific">Pinctada imbricata</name>
    <name type="common">Atlantic pearl-oyster</name>
    <name type="synonym">Pinctada martensii</name>
    <dbReference type="NCBI Taxonomy" id="66713"/>
    <lineage>
        <taxon>Eukaryota</taxon>
        <taxon>Metazoa</taxon>
        <taxon>Spiralia</taxon>
        <taxon>Lophotrochozoa</taxon>
        <taxon>Mollusca</taxon>
        <taxon>Bivalvia</taxon>
        <taxon>Autobranchia</taxon>
        <taxon>Pteriomorphia</taxon>
        <taxon>Pterioida</taxon>
        <taxon>Pterioidea</taxon>
        <taxon>Pteriidae</taxon>
        <taxon>Pinctada</taxon>
    </lineage>
</organism>
<keyword evidence="4" id="KW-1015">Disulfide bond</keyword>
<protein>
    <recommendedName>
        <fullName evidence="9">Ig-like domain-containing protein</fullName>
    </recommendedName>
</protein>
<evidence type="ECO:0000313" key="10">
    <source>
        <dbReference type="EMBL" id="KAK3095098.1"/>
    </source>
</evidence>
<keyword evidence="7" id="KW-1133">Transmembrane helix</keyword>